<dbReference type="EMBL" id="LNTB01000001">
    <property type="protein sequence ID" value="KSW12083.1"/>
    <property type="molecule type" value="Genomic_DNA"/>
</dbReference>
<gene>
    <name evidence="6" type="ORF">CF15_04715</name>
</gene>
<feature type="active site" description="Charge relay system" evidence="4">
    <location>
        <position position="64"/>
    </location>
</feature>
<dbReference type="Pfam" id="PF01242">
    <property type="entry name" value="PTPS"/>
    <property type="match status" value="1"/>
</dbReference>
<proteinExistence type="predicted"/>
<dbReference type="PIRSF" id="PIRSF006113">
    <property type="entry name" value="PTP_synth"/>
    <property type="match status" value="1"/>
</dbReference>
<keyword evidence="7" id="KW-1185">Reference proteome</keyword>
<feature type="binding site" evidence="5">
    <location>
        <position position="27"/>
    </location>
    <ligand>
        <name>Zn(2+)</name>
        <dbReference type="ChEBI" id="CHEBI:29105"/>
    </ligand>
</feature>
<comment type="caution">
    <text evidence="6">The sequence shown here is derived from an EMBL/GenBank/DDBJ whole genome shotgun (WGS) entry which is preliminary data.</text>
</comment>
<protein>
    <recommendedName>
        <fullName evidence="8">6-pyruvoyl tetrahydropterin synthase</fullName>
    </recommendedName>
</protein>
<evidence type="ECO:0000256" key="3">
    <source>
        <dbReference type="ARBA" id="ARBA00023239"/>
    </source>
</evidence>
<dbReference type="InterPro" id="IPR007115">
    <property type="entry name" value="6-PTP_synth/QueD"/>
</dbReference>
<sequence>MVFRVKACTMFSAAHRIEGHPRCGRVHGHNYRVCIVLREDRPMGIDLDELEKWLRENVYSKFDHRYLNSVLAEGGGELPVVTSEDLAVLVARGLEERFPGRVELVEVCETEDLCASYQP</sequence>
<dbReference type="PANTHER" id="PTHR12589:SF7">
    <property type="entry name" value="6-PYRUVOYL TETRAHYDROBIOPTERIN SYNTHASE"/>
    <property type="match status" value="1"/>
</dbReference>
<comment type="cofactor">
    <cofactor evidence="5">
        <name>Zn(2+)</name>
        <dbReference type="ChEBI" id="CHEBI:29105"/>
    </cofactor>
    <text evidence="5">Binds 1 zinc ion per subunit.</text>
</comment>
<keyword evidence="3" id="KW-0456">Lyase</keyword>
<feature type="active site" description="Charge relay system" evidence="4">
    <location>
        <position position="109"/>
    </location>
</feature>
<evidence type="ECO:0008006" key="8">
    <source>
        <dbReference type="Google" id="ProtNLM"/>
    </source>
</evidence>
<evidence type="ECO:0000256" key="5">
    <source>
        <dbReference type="PIRSR" id="PIRSR006113-2"/>
    </source>
</evidence>
<feature type="active site" description="Proton acceptor" evidence="4">
    <location>
        <position position="23"/>
    </location>
</feature>
<evidence type="ECO:0000313" key="7">
    <source>
        <dbReference type="Proteomes" id="UP000053352"/>
    </source>
</evidence>
<dbReference type="GO" id="GO:0046872">
    <property type="term" value="F:metal ion binding"/>
    <property type="evidence" value="ECO:0007669"/>
    <property type="project" value="UniProtKB-KW"/>
</dbReference>
<dbReference type="PANTHER" id="PTHR12589">
    <property type="entry name" value="PYRUVOYL TETRAHYDROBIOPTERIN SYNTHASE"/>
    <property type="match status" value="1"/>
</dbReference>
<dbReference type="GO" id="GO:0016829">
    <property type="term" value="F:lyase activity"/>
    <property type="evidence" value="ECO:0007669"/>
    <property type="project" value="UniProtKB-KW"/>
</dbReference>
<dbReference type="OrthoDB" id="6529at2157"/>
<keyword evidence="2 5" id="KW-0862">Zinc</keyword>
<keyword evidence="1 5" id="KW-0479">Metal-binding</keyword>
<accession>A0A0V8RVL6</accession>
<feature type="binding site" evidence="5">
    <location>
        <position position="29"/>
    </location>
    <ligand>
        <name>Zn(2+)</name>
        <dbReference type="ChEBI" id="CHEBI:29105"/>
    </ligand>
</feature>
<dbReference type="STRING" id="2309.CF15_04715"/>
<dbReference type="AlphaFoldDB" id="A0A0V8RVL6"/>
<dbReference type="InterPro" id="IPR038418">
    <property type="entry name" value="6-PTP_synth/QueD_sf"/>
</dbReference>
<dbReference type="Gene3D" id="3.30.479.10">
    <property type="entry name" value="6-pyruvoyl tetrahydropterin synthase/QueD"/>
    <property type="match status" value="1"/>
</dbReference>
<feature type="binding site" evidence="5">
    <location>
        <position position="15"/>
    </location>
    <ligand>
        <name>Zn(2+)</name>
        <dbReference type="ChEBI" id="CHEBI:29105"/>
    </ligand>
</feature>
<organism evidence="6 7">
    <name type="scientific">Pyrodictium occultum</name>
    <dbReference type="NCBI Taxonomy" id="2309"/>
    <lineage>
        <taxon>Archaea</taxon>
        <taxon>Thermoproteota</taxon>
        <taxon>Thermoprotei</taxon>
        <taxon>Desulfurococcales</taxon>
        <taxon>Pyrodictiaceae</taxon>
        <taxon>Pyrodictium</taxon>
    </lineage>
</organism>
<dbReference type="Proteomes" id="UP000053352">
    <property type="component" value="Unassembled WGS sequence"/>
</dbReference>
<dbReference type="SUPFAM" id="SSF55620">
    <property type="entry name" value="Tetrahydrobiopterin biosynthesis enzymes-like"/>
    <property type="match status" value="1"/>
</dbReference>
<reference evidence="6 7" key="1">
    <citation type="submission" date="2015-11" db="EMBL/GenBank/DDBJ databases">
        <title>Genome sequence of Pyrodictium occultum PL-19, a marine hyperthermophilic archaeon isolated from Volcano, Italy.</title>
        <authorList>
            <person name="Utturkar S."/>
            <person name="Huber H."/>
            <person name="Leptihn S."/>
            <person name="Brown S."/>
            <person name="Stetter K.O."/>
            <person name="Podar M."/>
        </authorList>
    </citation>
    <scope>NUCLEOTIDE SEQUENCE [LARGE SCALE GENOMIC DNA]</scope>
    <source>
        <strain evidence="6 7">PL-19</strain>
    </source>
</reference>
<evidence type="ECO:0000256" key="1">
    <source>
        <dbReference type="ARBA" id="ARBA00022723"/>
    </source>
</evidence>
<name>A0A0V8RVL6_PYROC</name>
<evidence type="ECO:0000256" key="4">
    <source>
        <dbReference type="PIRSR" id="PIRSR006113-1"/>
    </source>
</evidence>
<evidence type="ECO:0000256" key="2">
    <source>
        <dbReference type="ARBA" id="ARBA00022833"/>
    </source>
</evidence>
<evidence type="ECO:0000313" key="6">
    <source>
        <dbReference type="EMBL" id="KSW12083.1"/>
    </source>
</evidence>